<evidence type="ECO:0000313" key="8">
    <source>
        <dbReference type="EMBL" id="KAK2571772.1"/>
    </source>
</evidence>
<dbReference type="CDD" id="cd16497">
    <property type="entry name" value="RING-HC_BAR"/>
    <property type="match status" value="1"/>
</dbReference>
<evidence type="ECO:0000256" key="1">
    <source>
        <dbReference type="ARBA" id="ARBA00022723"/>
    </source>
</evidence>
<dbReference type="EMBL" id="JARQWQ010000005">
    <property type="protein sequence ID" value="KAK2571772.1"/>
    <property type="molecule type" value="Genomic_DNA"/>
</dbReference>
<dbReference type="SMART" id="SM00184">
    <property type="entry name" value="RING"/>
    <property type="match status" value="1"/>
</dbReference>
<dbReference type="SUPFAM" id="SSF47769">
    <property type="entry name" value="SAM/Pointed domain"/>
    <property type="match status" value="1"/>
</dbReference>
<evidence type="ECO:0000256" key="5">
    <source>
        <dbReference type="SAM" id="Phobius"/>
    </source>
</evidence>
<keyword evidence="3" id="KW-0862">Zinc</keyword>
<keyword evidence="2 4" id="KW-0863">Zinc-finger</keyword>
<comment type="caution">
    <text evidence="8">The sequence shown here is derived from an EMBL/GenBank/DDBJ whole genome shotgun (WGS) entry which is preliminary data.</text>
</comment>
<protein>
    <submittedName>
        <fullName evidence="8">Bifunctional apoptosis regulator</fullName>
    </submittedName>
</protein>
<dbReference type="GO" id="GO:0005634">
    <property type="term" value="C:nucleus"/>
    <property type="evidence" value="ECO:0007669"/>
    <property type="project" value="TreeGrafter"/>
</dbReference>
<reference evidence="8" key="1">
    <citation type="journal article" date="2023" name="G3 (Bethesda)">
        <title>Whole genome assembly and annotation of the endangered Caribbean coral Acropora cervicornis.</title>
        <authorList>
            <person name="Selwyn J.D."/>
            <person name="Vollmer S.V."/>
        </authorList>
    </citation>
    <scope>NUCLEOTIDE SEQUENCE</scope>
    <source>
        <strain evidence="8">K2</strain>
    </source>
</reference>
<accession>A0AAD9VF74</accession>
<dbReference type="Pfam" id="PF07647">
    <property type="entry name" value="SAM_2"/>
    <property type="match status" value="1"/>
</dbReference>
<keyword evidence="5" id="KW-0812">Transmembrane</keyword>
<dbReference type="PANTHER" id="PTHR15898:SF13">
    <property type="entry name" value="BIFUNCTIONAL APOPTOSIS REGULATOR"/>
    <property type="match status" value="1"/>
</dbReference>
<proteinExistence type="predicted"/>
<dbReference type="InterPro" id="IPR013083">
    <property type="entry name" value="Znf_RING/FYVE/PHD"/>
</dbReference>
<dbReference type="Pfam" id="PF00097">
    <property type="entry name" value="zf-C3HC4"/>
    <property type="match status" value="1"/>
</dbReference>
<keyword evidence="9" id="KW-1185">Reference proteome</keyword>
<sequence>MAGREDRGDQRLSQEDLNCSCCFELMVEPTTLNCGHSFCRFCLAQWWSASKHATCPECRQPWAGFPKVNIVLRKTIKVLFPREAVERQRYQEFSPDYNSLLSEFESLNVTEGRNRSSTSSGRAQVVHRQQVGFSLSRIVLIILSILGVIMFAYQVLNLFMKPKDILVEKTVLQWTAEDVAKWVSSLGNWTQGYEKRFYNEKIDGNLLLSLSESDLEMSLDIDVSFHRRTLIKEIETLRNLGVKSPTDIWEYKDAHPARTNFILWGLREFPRLTVVYSFFFYHEEVFQPLLCYTSELVDIEEDFNEVRYSLL</sequence>
<keyword evidence="1" id="KW-0479">Metal-binding</keyword>
<dbReference type="InterPro" id="IPR001841">
    <property type="entry name" value="Znf_RING"/>
</dbReference>
<dbReference type="Proteomes" id="UP001249851">
    <property type="component" value="Unassembled WGS sequence"/>
</dbReference>
<dbReference type="PROSITE" id="PS00518">
    <property type="entry name" value="ZF_RING_1"/>
    <property type="match status" value="1"/>
</dbReference>
<dbReference type="Gene3D" id="1.10.150.50">
    <property type="entry name" value="Transcription Factor, Ets-1"/>
    <property type="match status" value="1"/>
</dbReference>
<dbReference type="InterPro" id="IPR013761">
    <property type="entry name" value="SAM/pointed_sf"/>
</dbReference>
<dbReference type="InterPro" id="IPR018957">
    <property type="entry name" value="Znf_C3HC4_RING-type"/>
</dbReference>
<evidence type="ECO:0000256" key="4">
    <source>
        <dbReference type="PROSITE-ProRule" id="PRU00175"/>
    </source>
</evidence>
<dbReference type="Gene3D" id="3.30.40.10">
    <property type="entry name" value="Zinc/RING finger domain, C3HC4 (zinc finger)"/>
    <property type="match status" value="1"/>
</dbReference>
<name>A0AAD9VF74_ACRCE</name>
<feature type="domain" description="SAM" evidence="7">
    <location>
        <begin position="174"/>
        <end position="240"/>
    </location>
</feature>
<keyword evidence="5" id="KW-0472">Membrane</keyword>
<dbReference type="GO" id="GO:0061630">
    <property type="term" value="F:ubiquitin protein ligase activity"/>
    <property type="evidence" value="ECO:0007669"/>
    <property type="project" value="TreeGrafter"/>
</dbReference>
<evidence type="ECO:0000256" key="2">
    <source>
        <dbReference type="ARBA" id="ARBA00022771"/>
    </source>
</evidence>
<dbReference type="AlphaFoldDB" id="A0AAD9VF74"/>
<dbReference type="SUPFAM" id="SSF57850">
    <property type="entry name" value="RING/U-box"/>
    <property type="match status" value="1"/>
</dbReference>
<evidence type="ECO:0000259" key="6">
    <source>
        <dbReference type="PROSITE" id="PS50089"/>
    </source>
</evidence>
<evidence type="ECO:0000259" key="7">
    <source>
        <dbReference type="PROSITE" id="PS50105"/>
    </source>
</evidence>
<dbReference type="InterPro" id="IPR001660">
    <property type="entry name" value="SAM"/>
</dbReference>
<dbReference type="InterPro" id="IPR017907">
    <property type="entry name" value="Znf_RING_CS"/>
</dbReference>
<feature type="transmembrane region" description="Helical" evidence="5">
    <location>
        <begin position="138"/>
        <end position="156"/>
    </location>
</feature>
<dbReference type="PROSITE" id="PS50089">
    <property type="entry name" value="ZF_RING_2"/>
    <property type="match status" value="1"/>
</dbReference>
<evidence type="ECO:0000313" key="9">
    <source>
        <dbReference type="Proteomes" id="UP001249851"/>
    </source>
</evidence>
<dbReference type="PANTHER" id="PTHR15898">
    <property type="entry name" value="BIFUNCTIONAL APOPTOSIS REGULATOR"/>
    <property type="match status" value="1"/>
</dbReference>
<dbReference type="PROSITE" id="PS50105">
    <property type="entry name" value="SAM_DOMAIN"/>
    <property type="match status" value="1"/>
</dbReference>
<dbReference type="GO" id="GO:0043161">
    <property type="term" value="P:proteasome-mediated ubiquitin-dependent protein catabolic process"/>
    <property type="evidence" value="ECO:0007669"/>
    <property type="project" value="TreeGrafter"/>
</dbReference>
<dbReference type="SMART" id="SM00454">
    <property type="entry name" value="SAM"/>
    <property type="match status" value="1"/>
</dbReference>
<dbReference type="GO" id="GO:0008270">
    <property type="term" value="F:zinc ion binding"/>
    <property type="evidence" value="ECO:0007669"/>
    <property type="project" value="UniProtKB-KW"/>
</dbReference>
<reference evidence="8" key="2">
    <citation type="journal article" date="2023" name="Science">
        <title>Genomic signatures of disease resistance in endangered staghorn corals.</title>
        <authorList>
            <person name="Vollmer S.V."/>
            <person name="Selwyn J.D."/>
            <person name="Despard B.A."/>
            <person name="Roesel C.L."/>
        </authorList>
    </citation>
    <scope>NUCLEOTIDE SEQUENCE</scope>
    <source>
        <strain evidence="8">K2</strain>
    </source>
</reference>
<organism evidence="8 9">
    <name type="scientific">Acropora cervicornis</name>
    <name type="common">Staghorn coral</name>
    <dbReference type="NCBI Taxonomy" id="6130"/>
    <lineage>
        <taxon>Eukaryota</taxon>
        <taxon>Metazoa</taxon>
        <taxon>Cnidaria</taxon>
        <taxon>Anthozoa</taxon>
        <taxon>Hexacorallia</taxon>
        <taxon>Scleractinia</taxon>
        <taxon>Astrocoeniina</taxon>
        <taxon>Acroporidae</taxon>
        <taxon>Acropora</taxon>
    </lineage>
</organism>
<keyword evidence="5" id="KW-1133">Transmembrane helix</keyword>
<gene>
    <name evidence="8" type="ORF">P5673_003171</name>
</gene>
<feature type="domain" description="RING-type" evidence="6">
    <location>
        <begin position="19"/>
        <end position="59"/>
    </location>
</feature>
<evidence type="ECO:0000256" key="3">
    <source>
        <dbReference type="ARBA" id="ARBA00022833"/>
    </source>
</evidence>